<feature type="compositionally biased region" description="Acidic residues" evidence="1">
    <location>
        <begin position="423"/>
        <end position="454"/>
    </location>
</feature>
<dbReference type="GO" id="GO:0032196">
    <property type="term" value="P:transposition"/>
    <property type="evidence" value="ECO:0007669"/>
    <property type="project" value="InterPro"/>
</dbReference>
<feature type="compositionally biased region" description="Low complexity" evidence="1">
    <location>
        <begin position="864"/>
        <end position="878"/>
    </location>
</feature>
<evidence type="ECO:0000259" key="2">
    <source>
        <dbReference type="Pfam" id="PF13952"/>
    </source>
</evidence>
<feature type="compositionally biased region" description="Polar residues" evidence="1">
    <location>
        <begin position="750"/>
        <end position="759"/>
    </location>
</feature>
<keyword evidence="4" id="KW-1185">Reference proteome</keyword>
<feature type="domain" description="DUF4216" evidence="2">
    <location>
        <begin position="190"/>
        <end position="256"/>
    </location>
</feature>
<dbReference type="InterPro" id="IPR004252">
    <property type="entry name" value="Probable_transposase_24"/>
</dbReference>
<dbReference type="Pfam" id="PF03004">
    <property type="entry name" value="Transposase_24"/>
    <property type="match status" value="1"/>
</dbReference>
<protein>
    <recommendedName>
        <fullName evidence="2">DUF4216 domain-containing protein</fullName>
    </recommendedName>
</protein>
<comment type="caution">
    <text evidence="3">The sequence shown here is derived from an EMBL/GenBank/DDBJ whole genome shotgun (WGS) entry which is preliminary data.</text>
</comment>
<reference evidence="3" key="1">
    <citation type="submission" date="2023-07" db="EMBL/GenBank/DDBJ databases">
        <title>A chromosome-level genome assembly of Lolium multiflorum.</title>
        <authorList>
            <person name="Chen Y."/>
            <person name="Copetti D."/>
            <person name="Kolliker R."/>
            <person name="Studer B."/>
        </authorList>
    </citation>
    <scope>NUCLEOTIDE SEQUENCE</scope>
    <source>
        <strain evidence="3">02402/16</strain>
        <tissue evidence="3">Leaf</tissue>
    </source>
</reference>
<evidence type="ECO:0000313" key="3">
    <source>
        <dbReference type="EMBL" id="KAK1677241.1"/>
    </source>
</evidence>
<sequence>MRAAAIWESLPLPTVSRQIRKPTGFERGDTFLRSINRGKMKRAQKEWEDIMFYVLINIKEVAESFMSQFVDEEWPERRYPNATELDNLLRKGAPGRKNLVGWFMEKGNDPNTSMPDELRWVSQGFDRTIKMYEKYDVNGYRFHTEFHQNNRPNAKTINTGVFTGGVDNLEYYGRLQNVYELSFDHGAQHLTLVVFKCHWFDPVRGMRTTPSIGLVEVRPSTTYQGADVFVVAHQARQVYYLPYPCQKEELKGWEVVFKVSPHGKLPMPNEDDYNNINPITYEGDFYQEQEDGVDFDILMGGLEDLENNEQNRGEAVVNVKDIDMLSKLHLNDDDVDEPAPVEGLPYYSHDSDSDNDDSRKQSSFSLLKKLRQEKPGTTRSGRAHIPTRRFGDSDDEGREDGLPPRGRGRRTMSEEGARGASLEDQEIEEDSEVQQEEIDEEEEAEAEDEEEEELEPHGSSNNWSFVGTRGRLPNGVLGVLLKKYWPGLYRLKPLDETCLDKKLALKWEDYEAAHDESFGTCANAVITNFWVFYKVPTEDSTKAGQVLVNAARKMVRQQRYDARIVAISHFYAEQGKRVLKKEIVEKGLTLSKEEFMGIAPKWVDGRDDGWAALVDLWVGEDAEFMAQSMKNRENRGKDGTHNAGNRSHDRYKAHQEQVHGKPLTNLGVWKMSHKKTKVDKPGEEQYYGKSGTYLQNYATAFKKLHGEDSQPLEEEVDETVVIVSGLGKRHGRHQILDGVIAPTTTLTQVRASSMSSSQLIPPRPRPGGSRQAFDTSLDKAYDRLYESYEEKLEEYVKSVEAHDVYQASHNAAVMAYITTGVQPTMGSPPPPKPSLPRIPTREEFLASVTSGIPGSAQSSTDFGRASASPSPSPSQSRPITPIHTGSSRGPSASAEPTDLPFQ</sequence>
<dbReference type="EMBL" id="JAUUTY010000002">
    <property type="protein sequence ID" value="KAK1677241.1"/>
    <property type="molecule type" value="Genomic_DNA"/>
</dbReference>
<feature type="region of interest" description="Disordered" evidence="1">
    <location>
        <begin position="843"/>
        <end position="902"/>
    </location>
</feature>
<feature type="region of interest" description="Disordered" evidence="1">
    <location>
        <begin position="331"/>
        <end position="466"/>
    </location>
</feature>
<gene>
    <name evidence="3" type="ORF">QYE76_038089</name>
</gene>
<evidence type="ECO:0000256" key="1">
    <source>
        <dbReference type="SAM" id="MobiDB-lite"/>
    </source>
</evidence>
<proteinExistence type="predicted"/>
<feature type="compositionally biased region" description="Polar residues" evidence="1">
    <location>
        <begin position="847"/>
        <end position="861"/>
    </location>
</feature>
<feature type="compositionally biased region" description="Basic and acidic residues" evidence="1">
    <location>
        <begin position="349"/>
        <end position="360"/>
    </location>
</feature>
<dbReference type="Pfam" id="PF13952">
    <property type="entry name" value="DUF4216"/>
    <property type="match status" value="1"/>
</dbReference>
<organism evidence="3 4">
    <name type="scientific">Lolium multiflorum</name>
    <name type="common">Italian ryegrass</name>
    <name type="synonym">Lolium perenne subsp. multiflorum</name>
    <dbReference type="NCBI Taxonomy" id="4521"/>
    <lineage>
        <taxon>Eukaryota</taxon>
        <taxon>Viridiplantae</taxon>
        <taxon>Streptophyta</taxon>
        <taxon>Embryophyta</taxon>
        <taxon>Tracheophyta</taxon>
        <taxon>Spermatophyta</taxon>
        <taxon>Magnoliopsida</taxon>
        <taxon>Liliopsida</taxon>
        <taxon>Poales</taxon>
        <taxon>Poaceae</taxon>
        <taxon>BOP clade</taxon>
        <taxon>Pooideae</taxon>
        <taxon>Poodae</taxon>
        <taxon>Poeae</taxon>
        <taxon>Poeae Chloroplast Group 2 (Poeae type)</taxon>
        <taxon>Loliodinae</taxon>
        <taxon>Loliinae</taxon>
        <taxon>Lolium</taxon>
    </lineage>
</organism>
<dbReference type="InterPro" id="IPR025312">
    <property type="entry name" value="DUF4216"/>
</dbReference>
<evidence type="ECO:0000313" key="4">
    <source>
        <dbReference type="Proteomes" id="UP001231189"/>
    </source>
</evidence>
<dbReference type="PANTHER" id="PTHR33157">
    <property type="entry name" value="AUTONOMOUS TRANSPOSABLE ELEMENT EN-1 MOSAIC PROTEIN-RELATED"/>
    <property type="match status" value="1"/>
</dbReference>
<dbReference type="InterPro" id="IPR039266">
    <property type="entry name" value="EN-1/SPM"/>
</dbReference>
<accession>A0AAD8T7C5</accession>
<dbReference type="AlphaFoldDB" id="A0AAD8T7C5"/>
<dbReference type="Proteomes" id="UP001231189">
    <property type="component" value="Unassembled WGS sequence"/>
</dbReference>
<dbReference type="PANTHER" id="PTHR33157:SF12">
    <property type="entry name" value="TRANSPOSASE TNP1_EN_SPM-LIKE DOMAIN-CONTAINING PROTEIN"/>
    <property type="match status" value="1"/>
</dbReference>
<feature type="region of interest" description="Disordered" evidence="1">
    <location>
        <begin position="750"/>
        <end position="774"/>
    </location>
</feature>
<name>A0AAD8T7C5_LOLMU</name>